<keyword evidence="9" id="KW-0652">Protein synthesis inhibitor</keyword>
<name>A0A2U1N4H7_ARTAN</name>
<evidence type="ECO:0000256" key="3">
    <source>
        <dbReference type="ARBA" id="ARBA00022448"/>
    </source>
</evidence>
<dbReference type="GO" id="GO:0030598">
    <property type="term" value="F:rRNA N-glycosylase activity"/>
    <property type="evidence" value="ECO:0007669"/>
    <property type="project" value="UniProtKB-EC"/>
</dbReference>
<dbReference type="GO" id="GO:0006606">
    <property type="term" value="P:protein import into nucleus"/>
    <property type="evidence" value="ECO:0007669"/>
    <property type="project" value="TreeGrafter"/>
</dbReference>
<reference evidence="10 11" key="1">
    <citation type="journal article" date="2018" name="Mol. Plant">
        <title>The genome of Artemisia annua provides insight into the evolution of Asteraceae family and artemisinin biosynthesis.</title>
        <authorList>
            <person name="Shen Q."/>
            <person name="Zhang L."/>
            <person name="Liao Z."/>
            <person name="Wang S."/>
            <person name="Yan T."/>
            <person name="Shi P."/>
            <person name="Liu M."/>
            <person name="Fu X."/>
            <person name="Pan Q."/>
            <person name="Wang Y."/>
            <person name="Lv Z."/>
            <person name="Lu X."/>
            <person name="Zhang F."/>
            <person name="Jiang W."/>
            <person name="Ma Y."/>
            <person name="Chen M."/>
            <person name="Hao X."/>
            <person name="Li L."/>
            <person name="Tang Y."/>
            <person name="Lv G."/>
            <person name="Zhou Y."/>
            <person name="Sun X."/>
            <person name="Brodelius P.E."/>
            <person name="Rose J.K.C."/>
            <person name="Tang K."/>
        </authorList>
    </citation>
    <scope>NUCLEOTIDE SEQUENCE [LARGE SCALE GENOMIC DNA]</scope>
    <source>
        <strain evidence="11">cv. Huhao1</strain>
        <tissue evidence="10">Leaf</tissue>
    </source>
</reference>
<evidence type="ECO:0000256" key="5">
    <source>
        <dbReference type="ARBA" id="ARBA00022927"/>
    </source>
</evidence>
<evidence type="ECO:0000256" key="4">
    <source>
        <dbReference type="ARBA" id="ARBA00022741"/>
    </source>
</evidence>
<keyword evidence="6" id="KW-0342">GTP-binding</keyword>
<comment type="function">
    <text evidence="8">GTP-binding protein involved in nucleocytoplasmic transport. Required for the import of protein into the nucleus and also for RNA export. Involved in chromatin condensation and control of cell cycle.</text>
</comment>
<keyword evidence="9" id="KW-0378">Hydrolase</keyword>
<dbReference type="AlphaFoldDB" id="A0A2U1N4H7"/>
<dbReference type="GO" id="GO:0003924">
    <property type="term" value="F:GTPase activity"/>
    <property type="evidence" value="ECO:0007669"/>
    <property type="project" value="InterPro"/>
</dbReference>
<comment type="similarity">
    <text evidence="9">Belongs to the ribosome-inactivating protein family.</text>
</comment>
<evidence type="ECO:0000313" key="11">
    <source>
        <dbReference type="Proteomes" id="UP000245207"/>
    </source>
</evidence>
<dbReference type="GO" id="GO:0005634">
    <property type="term" value="C:nucleus"/>
    <property type="evidence" value="ECO:0007669"/>
    <property type="project" value="UniProtKB-SubCell"/>
</dbReference>
<organism evidence="10 11">
    <name type="scientific">Artemisia annua</name>
    <name type="common">Sweet wormwood</name>
    <dbReference type="NCBI Taxonomy" id="35608"/>
    <lineage>
        <taxon>Eukaryota</taxon>
        <taxon>Viridiplantae</taxon>
        <taxon>Streptophyta</taxon>
        <taxon>Embryophyta</taxon>
        <taxon>Tracheophyta</taxon>
        <taxon>Spermatophyta</taxon>
        <taxon>Magnoliopsida</taxon>
        <taxon>eudicotyledons</taxon>
        <taxon>Gunneridae</taxon>
        <taxon>Pentapetalae</taxon>
        <taxon>asterids</taxon>
        <taxon>campanulids</taxon>
        <taxon>Asterales</taxon>
        <taxon>Asteraceae</taxon>
        <taxon>Asteroideae</taxon>
        <taxon>Anthemideae</taxon>
        <taxon>Artemisiinae</taxon>
        <taxon>Artemisia</taxon>
    </lineage>
</organism>
<dbReference type="GO" id="GO:0005525">
    <property type="term" value="F:GTP binding"/>
    <property type="evidence" value="ECO:0007669"/>
    <property type="project" value="UniProtKB-KW"/>
</dbReference>
<comment type="caution">
    <text evidence="10">The sequence shown here is derived from an EMBL/GenBank/DDBJ whole genome shotgun (WGS) entry which is preliminary data.</text>
</comment>
<evidence type="ECO:0000256" key="6">
    <source>
        <dbReference type="ARBA" id="ARBA00023134"/>
    </source>
</evidence>
<dbReference type="NCBIfam" id="TIGR00231">
    <property type="entry name" value="small_GTP"/>
    <property type="match status" value="1"/>
</dbReference>
<evidence type="ECO:0000256" key="9">
    <source>
        <dbReference type="RuleBase" id="RU004915"/>
    </source>
</evidence>
<dbReference type="InterPro" id="IPR016138">
    <property type="entry name" value="Ribosome_inactivat_prot_sub1"/>
</dbReference>
<keyword evidence="4" id="KW-0547">Nucleotide-binding</keyword>
<dbReference type="EMBL" id="PKPP01003636">
    <property type="protein sequence ID" value="PWA68428.1"/>
    <property type="molecule type" value="Genomic_DNA"/>
</dbReference>
<keyword evidence="7" id="KW-0539">Nucleus</keyword>
<dbReference type="GO" id="GO:0090729">
    <property type="term" value="F:toxin activity"/>
    <property type="evidence" value="ECO:0007669"/>
    <property type="project" value="UniProtKB-KW"/>
</dbReference>
<dbReference type="STRING" id="35608.A0A2U1N4H7"/>
<evidence type="ECO:0000256" key="7">
    <source>
        <dbReference type="ARBA" id="ARBA00023242"/>
    </source>
</evidence>
<dbReference type="GO" id="GO:0005737">
    <property type="term" value="C:cytoplasm"/>
    <property type="evidence" value="ECO:0007669"/>
    <property type="project" value="TreeGrafter"/>
</dbReference>
<accession>A0A2U1N4H7</accession>
<evidence type="ECO:0000313" key="10">
    <source>
        <dbReference type="EMBL" id="PWA68428.1"/>
    </source>
</evidence>
<dbReference type="PROSITE" id="PS51418">
    <property type="entry name" value="RAN"/>
    <property type="match status" value="1"/>
</dbReference>
<dbReference type="PANTHER" id="PTHR24071:SF0">
    <property type="entry name" value="GTP-BINDING NUCLEAR PROTEIN RAN"/>
    <property type="match status" value="1"/>
</dbReference>
<dbReference type="InterPro" id="IPR001806">
    <property type="entry name" value="Small_GTPase"/>
</dbReference>
<dbReference type="PROSITE" id="PS51419">
    <property type="entry name" value="RAB"/>
    <property type="match status" value="1"/>
</dbReference>
<comment type="subcellular location">
    <subcellularLocation>
        <location evidence="1">Nucleus</location>
    </subcellularLocation>
</comment>
<evidence type="ECO:0000256" key="2">
    <source>
        <dbReference type="ARBA" id="ARBA00008028"/>
    </source>
</evidence>
<dbReference type="PANTHER" id="PTHR24071">
    <property type="entry name" value="RAN GTPASE"/>
    <property type="match status" value="1"/>
</dbReference>
<dbReference type="PRINTS" id="PR00449">
    <property type="entry name" value="RASTRNSFRMNG"/>
</dbReference>
<dbReference type="GO" id="GO:0000054">
    <property type="term" value="P:ribosomal subunit export from nucleus"/>
    <property type="evidence" value="ECO:0007669"/>
    <property type="project" value="TreeGrafter"/>
</dbReference>
<evidence type="ECO:0000256" key="8">
    <source>
        <dbReference type="ARBA" id="ARBA00024659"/>
    </source>
</evidence>
<dbReference type="SMART" id="SM00173">
    <property type="entry name" value="RAS"/>
    <property type="match status" value="1"/>
</dbReference>
<protein>
    <submittedName>
        <fullName evidence="10">GTP-binding nuclear protein Ran-3</fullName>
    </submittedName>
</protein>
<keyword evidence="9" id="KW-0611">Plant defense</keyword>
<comment type="catalytic activity">
    <reaction evidence="9">
        <text>Endohydrolysis of the N-glycosidic bond at one specific adenosine on the 28S rRNA.</text>
        <dbReference type="EC" id="3.2.2.22"/>
    </reaction>
</comment>
<dbReference type="SMART" id="SM00174">
    <property type="entry name" value="RHO"/>
    <property type="match status" value="1"/>
</dbReference>
<dbReference type="Proteomes" id="UP000245207">
    <property type="component" value="Unassembled WGS sequence"/>
</dbReference>
<dbReference type="GO" id="GO:0006952">
    <property type="term" value="P:defense response"/>
    <property type="evidence" value="ECO:0007669"/>
    <property type="project" value="UniProtKB-KW"/>
</dbReference>
<evidence type="ECO:0000256" key="1">
    <source>
        <dbReference type="ARBA" id="ARBA00004123"/>
    </source>
</evidence>
<keyword evidence="11" id="KW-1185">Reference proteome</keyword>
<keyword evidence="5" id="KW-0653">Protein transport</keyword>
<dbReference type="Gene3D" id="3.40.50.300">
    <property type="entry name" value="P-loop containing nucleotide triphosphate hydrolases"/>
    <property type="match status" value="1"/>
</dbReference>
<gene>
    <name evidence="10" type="ORF">CTI12_AA276640</name>
</gene>
<dbReference type="GO" id="GO:0017148">
    <property type="term" value="P:negative regulation of translation"/>
    <property type="evidence" value="ECO:0007669"/>
    <property type="project" value="UniProtKB-KW"/>
</dbReference>
<dbReference type="Pfam" id="PF00071">
    <property type="entry name" value="Ras"/>
    <property type="match status" value="1"/>
</dbReference>
<proteinExistence type="inferred from homology"/>
<dbReference type="Gene3D" id="3.40.420.10">
    <property type="entry name" value="Ricin (A subunit), domain 1"/>
    <property type="match status" value="1"/>
</dbReference>
<dbReference type="InterPro" id="IPR036041">
    <property type="entry name" value="Ribosome-inact_prot_sf"/>
</dbReference>
<keyword evidence="9" id="KW-0800">Toxin</keyword>
<dbReference type="SUPFAM" id="SSF52540">
    <property type="entry name" value="P-loop containing nucleoside triphosphate hydrolases"/>
    <property type="match status" value="1"/>
</dbReference>
<dbReference type="SMART" id="SM00175">
    <property type="entry name" value="RAB"/>
    <property type="match status" value="1"/>
</dbReference>
<sequence>MGIRAKSAVYENSNNNIECIRLKDGRKYHTCSVGFHTGEKFEFGTFNDKSGLLGLKSKSLGYSEGYGDMGGLGKVKIGYEPFVHAVREIAKGQDTVKVNAWKKQIQGCLGTVSVMLCEGARFHPLFYTCDRLMRGFSSMRVAPWMRGHINGWEDISDVALNGEMSGEDDRKPPTTEDHVYGDADTAMAFIHKDWAMHFIAVNHQPDALPNFPTVSYQNFHLVIVGDRGTGKTSFVKTCLSREFLNNEESTKGVEYHILDFSTTRGRLRIYCWEVEDNEKFGALRDRCYKQCDFAIIMFDVTKRSTYDNVLKWDAELRRVNTNIQIVICGNKVDFKKKREVKLHQVTFPRLNKPRYFETSAKSSLNLEEPFLYLAKKFTRDDLLEFRELPPEGCLSLKFPELQCTQSGLRMAVIHATIKHDFDENNAIVDDADLNSIQEIIVFAYDL</sequence>
<dbReference type="InterPro" id="IPR027417">
    <property type="entry name" value="P-loop_NTPase"/>
</dbReference>
<keyword evidence="3" id="KW-0813">Transport</keyword>
<dbReference type="InterPro" id="IPR001574">
    <property type="entry name" value="Ribosome_inactivat_prot"/>
</dbReference>
<dbReference type="InterPro" id="IPR005225">
    <property type="entry name" value="Small_GTP-bd"/>
</dbReference>
<dbReference type="InterPro" id="IPR002041">
    <property type="entry name" value="Ran_GTPase"/>
</dbReference>
<dbReference type="Pfam" id="PF00161">
    <property type="entry name" value="RIP"/>
    <property type="match status" value="1"/>
</dbReference>
<dbReference type="SUPFAM" id="SSF56371">
    <property type="entry name" value="Ribosome inactivating proteins (RIP)"/>
    <property type="match status" value="1"/>
</dbReference>
<comment type="similarity">
    <text evidence="2">Belongs to the small GTPase superfamily. Ran family.</text>
</comment>
<dbReference type="SMART" id="SM00176">
    <property type="entry name" value="RAN"/>
    <property type="match status" value="1"/>
</dbReference>